<accession>A0A5B7DCM2</accession>
<keyword evidence="3" id="KW-1185">Reference proteome</keyword>
<evidence type="ECO:0000313" key="2">
    <source>
        <dbReference type="EMBL" id="MPC19202.1"/>
    </source>
</evidence>
<evidence type="ECO:0000256" key="1">
    <source>
        <dbReference type="SAM" id="MobiDB-lite"/>
    </source>
</evidence>
<organism evidence="2 3">
    <name type="scientific">Portunus trituberculatus</name>
    <name type="common">Swimming crab</name>
    <name type="synonym">Neptunus trituberculatus</name>
    <dbReference type="NCBI Taxonomy" id="210409"/>
    <lineage>
        <taxon>Eukaryota</taxon>
        <taxon>Metazoa</taxon>
        <taxon>Ecdysozoa</taxon>
        <taxon>Arthropoda</taxon>
        <taxon>Crustacea</taxon>
        <taxon>Multicrustacea</taxon>
        <taxon>Malacostraca</taxon>
        <taxon>Eumalacostraca</taxon>
        <taxon>Eucarida</taxon>
        <taxon>Decapoda</taxon>
        <taxon>Pleocyemata</taxon>
        <taxon>Brachyura</taxon>
        <taxon>Eubrachyura</taxon>
        <taxon>Portunoidea</taxon>
        <taxon>Portunidae</taxon>
        <taxon>Portuninae</taxon>
        <taxon>Portunus</taxon>
    </lineage>
</organism>
<evidence type="ECO:0000313" key="3">
    <source>
        <dbReference type="Proteomes" id="UP000324222"/>
    </source>
</evidence>
<feature type="region of interest" description="Disordered" evidence="1">
    <location>
        <begin position="79"/>
        <end position="105"/>
    </location>
</feature>
<dbReference type="EMBL" id="VSRR010000749">
    <property type="protein sequence ID" value="MPC19202.1"/>
    <property type="molecule type" value="Genomic_DNA"/>
</dbReference>
<name>A0A5B7DCM2_PORTR</name>
<reference evidence="2 3" key="1">
    <citation type="submission" date="2019-05" db="EMBL/GenBank/DDBJ databases">
        <title>Another draft genome of Portunus trituberculatus and its Hox gene families provides insights of decapod evolution.</title>
        <authorList>
            <person name="Jeong J.-H."/>
            <person name="Song I."/>
            <person name="Kim S."/>
            <person name="Choi T."/>
            <person name="Kim D."/>
            <person name="Ryu S."/>
            <person name="Kim W."/>
        </authorList>
    </citation>
    <scope>NUCLEOTIDE SEQUENCE [LARGE SCALE GENOMIC DNA]</scope>
    <source>
        <tissue evidence="2">Muscle</tissue>
    </source>
</reference>
<dbReference type="Proteomes" id="UP000324222">
    <property type="component" value="Unassembled WGS sequence"/>
</dbReference>
<sequence length="171" mass="18941">MTQYGNALWQRLCSPKDILSSEQYATLKVLTHHTREPYLMDVRHPCNYLLSEEDGDRDQQHSTLLQDTNNTLHYSLKDKESQVASHHPLETKTQHSATGKQGKGGDTTVVVDNVMDFKSPAGSLKKDSTLINGKTLMNTRIITSMCFQNSTASICPAVSGSDAADRRCAIT</sequence>
<dbReference type="AlphaFoldDB" id="A0A5B7DCM2"/>
<proteinExistence type="predicted"/>
<protein>
    <submittedName>
        <fullName evidence="2">Uncharacterized protein</fullName>
    </submittedName>
</protein>
<feature type="compositionally biased region" description="Basic and acidic residues" evidence="1">
    <location>
        <begin position="79"/>
        <end position="93"/>
    </location>
</feature>
<comment type="caution">
    <text evidence="2">The sequence shown here is derived from an EMBL/GenBank/DDBJ whole genome shotgun (WGS) entry which is preliminary data.</text>
</comment>
<gene>
    <name evidence="2" type="ORF">E2C01_012113</name>
</gene>